<evidence type="ECO:0000256" key="4">
    <source>
        <dbReference type="ARBA" id="ARBA00009466"/>
    </source>
</evidence>
<evidence type="ECO:0000256" key="7">
    <source>
        <dbReference type="ARBA" id="ARBA00022837"/>
    </source>
</evidence>
<evidence type="ECO:0000313" key="17">
    <source>
        <dbReference type="Proteomes" id="UP000186817"/>
    </source>
</evidence>
<feature type="compositionally biased region" description="Basic and acidic residues" evidence="12">
    <location>
        <begin position="4542"/>
        <end position="4593"/>
    </location>
</feature>
<dbReference type="SMART" id="SM01102">
    <property type="entry name" value="CRM1_C"/>
    <property type="match status" value="1"/>
</dbReference>
<dbReference type="InterPro" id="IPR036259">
    <property type="entry name" value="MFS_trans_sf"/>
</dbReference>
<protein>
    <submittedName>
        <fullName evidence="16">Exportin-1</fullName>
    </submittedName>
</protein>
<dbReference type="SMART" id="SM00913">
    <property type="entry name" value="IBN_N"/>
    <property type="match status" value="1"/>
</dbReference>
<evidence type="ECO:0000256" key="13">
    <source>
        <dbReference type="SAM" id="Phobius"/>
    </source>
</evidence>
<keyword evidence="6 13" id="KW-0812">Transmembrane</keyword>
<feature type="compositionally biased region" description="Low complexity" evidence="12">
    <location>
        <begin position="4520"/>
        <end position="4539"/>
    </location>
</feature>
<keyword evidence="9 13" id="KW-1133">Transmembrane helix</keyword>
<dbReference type="GO" id="GO:0005216">
    <property type="term" value="F:monoatomic ion channel activity"/>
    <property type="evidence" value="ECO:0007669"/>
    <property type="project" value="InterPro"/>
</dbReference>
<dbReference type="GO" id="GO:0005737">
    <property type="term" value="C:cytoplasm"/>
    <property type="evidence" value="ECO:0007669"/>
    <property type="project" value="TreeGrafter"/>
</dbReference>
<reference evidence="16 17" key="1">
    <citation type="submission" date="2016-02" db="EMBL/GenBank/DDBJ databases">
        <title>Genome analysis of coral dinoflagellate symbionts highlights evolutionary adaptations to a symbiotic lifestyle.</title>
        <authorList>
            <person name="Aranda M."/>
            <person name="Li Y."/>
            <person name="Liew Y.J."/>
            <person name="Baumgarten S."/>
            <person name="Simakov O."/>
            <person name="Wilson M."/>
            <person name="Piel J."/>
            <person name="Ashoor H."/>
            <person name="Bougouffa S."/>
            <person name="Bajic V.B."/>
            <person name="Ryu T."/>
            <person name="Ravasi T."/>
            <person name="Bayer T."/>
            <person name="Micklem G."/>
            <person name="Kim H."/>
            <person name="Bhak J."/>
            <person name="Lajeunesse T.C."/>
            <person name="Voolstra C.R."/>
        </authorList>
    </citation>
    <scope>NUCLEOTIDE SEQUENCE [LARGE SCALE GENOMIC DNA]</scope>
    <source>
        <strain evidence="16 17">CCMP2467</strain>
    </source>
</reference>
<feature type="domain" description="Importin N-terminal" evidence="14">
    <location>
        <begin position="35"/>
        <end position="101"/>
    </location>
</feature>
<evidence type="ECO:0000313" key="16">
    <source>
        <dbReference type="EMBL" id="OLQ11491.1"/>
    </source>
</evidence>
<evidence type="ECO:0000256" key="6">
    <source>
        <dbReference type="ARBA" id="ARBA00022692"/>
    </source>
</evidence>
<feature type="transmembrane region" description="Helical" evidence="13">
    <location>
        <begin position="698"/>
        <end position="721"/>
    </location>
</feature>
<dbReference type="SUPFAM" id="SSF47473">
    <property type="entry name" value="EF-hand"/>
    <property type="match status" value="1"/>
</dbReference>
<dbReference type="InterPro" id="IPR041123">
    <property type="entry name" value="CRM1_repeat"/>
</dbReference>
<dbReference type="GO" id="GO:0031267">
    <property type="term" value="F:small GTPase binding"/>
    <property type="evidence" value="ECO:0007669"/>
    <property type="project" value="InterPro"/>
</dbReference>
<dbReference type="InterPro" id="IPR002048">
    <property type="entry name" value="EF_hand_dom"/>
</dbReference>
<dbReference type="Pfam" id="PF18787">
    <property type="entry name" value="CRM1_repeat_3"/>
    <property type="match status" value="1"/>
</dbReference>
<dbReference type="PROSITE" id="PS50222">
    <property type="entry name" value="EF_HAND_2"/>
    <property type="match status" value="1"/>
</dbReference>
<dbReference type="InterPro" id="IPR014877">
    <property type="entry name" value="XPO1_C_dom"/>
</dbReference>
<evidence type="ECO:0000259" key="15">
    <source>
        <dbReference type="PROSITE" id="PS50222"/>
    </source>
</evidence>
<dbReference type="PANTHER" id="PTHR11223:SF2">
    <property type="entry name" value="EXPORTIN-1"/>
    <property type="match status" value="1"/>
</dbReference>
<feature type="transmembrane region" description="Helical" evidence="13">
    <location>
        <begin position="1745"/>
        <end position="1764"/>
    </location>
</feature>
<dbReference type="Pfam" id="PF03810">
    <property type="entry name" value="IBN_N"/>
    <property type="match status" value="1"/>
</dbReference>
<evidence type="ECO:0000256" key="2">
    <source>
        <dbReference type="ARBA" id="ARBA00004141"/>
    </source>
</evidence>
<evidence type="ECO:0000256" key="12">
    <source>
        <dbReference type="SAM" id="MobiDB-lite"/>
    </source>
</evidence>
<dbReference type="GO" id="GO:0000056">
    <property type="term" value="P:ribosomal small subunit export from nucleus"/>
    <property type="evidence" value="ECO:0007669"/>
    <property type="project" value="TreeGrafter"/>
</dbReference>
<dbReference type="Pfam" id="PF00520">
    <property type="entry name" value="Ion_trans"/>
    <property type="match status" value="1"/>
</dbReference>
<dbReference type="SUPFAM" id="SSF103473">
    <property type="entry name" value="MFS general substrate transporter"/>
    <property type="match status" value="1"/>
</dbReference>
<keyword evidence="8" id="KW-0653">Protein transport</keyword>
<dbReference type="InterPro" id="IPR011992">
    <property type="entry name" value="EF-hand-dom_pair"/>
</dbReference>
<dbReference type="InterPro" id="IPR039309">
    <property type="entry name" value="BT1"/>
</dbReference>
<dbReference type="GO" id="GO:0005509">
    <property type="term" value="F:calcium ion binding"/>
    <property type="evidence" value="ECO:0007669"/>
    <property type="project" value="InterPro"/>
</dbReference>
<dbReference type="CDD" id="cd00051">
    <property type="entry name" value="EFh"/>
    <property type="match status" value="1"/>
</dbReference>
<dbReference type="InterPro" id="IPR045065">
    <property type="entry name" value="XPO1/5"/>
</dbReference>
<feature type="compositionally biased region" description="Low complexity" evidence="12">
    <location>
        <begin position="3565"/>
        <end position="3597"/>
    </location>
</feature>
<dbReference type="Gene3D" id="1.25.10.10">
    <property type="entry name" value="Leucine-rich Repeat Variant"/>
    <property type="match status" value="2"/>
</dbReference>
<dbReference type="InterPro" id="IPR013598">
    <property type="entry name" value="Exportin-1/Importin-b-like"/>
</dbReference>
<feature type="transmembrane region" description="Helical" evidence="13">
    <location>
        <begin position="667"/>
        <end position="691"/>
    </location>
</feature>
<feature type="region of interest" description="Disordered" evidence="12">
    <location>
        <begin position="4508"/>
        <end position="4606"/>
    </location>
</feature>
<dbReference type="SMART" id="SM00054">
    <property type="entry name" value="EFh"/>
    <property type="match status" value="2"/>
</dbReference>
<dbReference type="InterPro" id="IPR005821">
    <property type="entry name" value="Ion_trans_dom"/>
</dbReference>
<dbReference type="OrthoDB" id="433448at2759"/>
<proteinExistence type="inferred from homology"/>
<keyword evidence="7" id="KW-0106">Calcium</keyword>
<dbReference type="Gene3D" id="1.20.120.350">
    <property type="entry name" value="Voltage-gated potassium channels. Chain C"/>
    <property type="match status" value="1"/>
</dbReference>
<comment type="similarity">
    <text evidence="3">Belongs to the major facilitator superfamily. Folate-biopterin transporter (TC 2.A.71) family.</text>
</comment>
<feature type="transmembrane region" description="Helical" evidence="13">
    <location>
        <begin position="1939"/>
        <end position="1960"/>
    </location>
</feature>
<dbReference type="Pfam" id="PF18777">
    <property type="entry name" value="CRM1_repeat"/>
    <property type="match status" value="1"/>
</dbReference>
<evidence type="ECO:0000256" key="9">
    <source>
        <dbReference type="ARBA" id="ARBA00022989"/>
    </source>
</evidence>
<dbReference type="GO" id="GO:0005634">
    <property type="term" value="C:nucleus"/>
    <property type="evidence" value="ECO:0007669"/>
    <property type="project" value="UniProtKB-SubCell"/>
</dbReference>
<feature type="region of interest" description="Disordered" evidence="12">
    <location>
        <begin position="3548"/>
        <end position="3597"/>
    </location>
</feature>
<keyword evidence="5" id="KW-0813">Transport</keyword>
<keyword evidence="17" id="KW-1185">Reference proteome</keyword>
<dbReference type="PROSITE" id="PS50166">
    <property type="entry name" value="IMPORTIN_B_NT"/>
    <property type="match status" value="1"/>
</dbReference>
<evidence type="ECO:0000256" key="1">
    <source>
        <dbReference type="ARBA" id="ARBA00004123"/>
    </source>
</evidence>
<evidence type="ECO:0000256" key="11">
    <source>
        <dbReference type="ARBA" id="ARBA00023242"/>
    </source>
</evidence>
<dbReference type="SUPFAM" id="SSF81324">
    <property type="entry name" value="Voltage-gated potassium channels"/>
    <property type="match status" value="1"/>
</dbReference>
<dbReference type="InterPro" id="IPR041235">
    <property type="entry name" value="Exp1_repeat_2"/>
</dbReference>
<dbReference type="PROSITE" id="PS00018">
    <property type="entry name" value="EF_HAND_1"/>
    <property type="match status" value="1"/>
</dbReference>
<dbReference type="EMBL" id="LSRX01000058">
    <property type="protein sequence ID" value="OLQ11491.1"/>
    <property type="molecule type" value="Genomic_DNA"/>
</dbReference>
<comment type="similarity">
    <text evidence="4">Belongs to the exportin family.</text>
</comment>
<dbReference type="Gene3D" id="1.10.238.10">
    <property type="entry name" value="EF-hand"/>
    <property type="match status" value="1"/>
</dbReference>
<dbReference type="InterPro" id="IPR001494">
    <property type="entry name" value="Importin-beta_N"/>
</dbReference>
<dbReference type="InterPro" id="IPR011989">
    <property type="entry name" value="ARM-like"/>
</dbReference>
<dbReference type="Pfam" id="PF08767">
    <property type="entry name" value="CRM1_C"/>
    <property type="match status" value="1"/>
</dbReference>
<gene>
    <name evidence="16" type="primary">Xpo1</name>
    <name evidence="16" type="ORF">AK812_SmicGene4688</name>
</gene>
<feature type="transmembrane region" description="Helical" evidence="13">
    <location>
        <begin position="552"/>
        <end position="577"/>
    </location>
</feature>
<dbReference type="GO" id="GO:0006611">
    <property type="term" value="P:protein export from nucleus"/>
    <property type="evidence" value="ECO:0007669"/>
    <property type="project" value="InterPro"/>
</dbReference>
<evidence type="ECO:0000259" key="14">
    <source>
        <dbReference type="PROSITE" id="PS50166"/>
    </source>
</evidence>
<dbReference type="InterPro" id="IPR018247">
    <property type="entry name" value="EF_Hand_1_Ca_BS"/>
</dbReference>
<feature type="transmembrane region" description="Helical" evidence="13">
    <location>
        <begin position="1833"/>
        <end position="1849"/>
    </location>
</feature>
<feature type="transmembrane region" description="Helical" evidence="13">
    <location>
        <begin position="629"/>
        <end position="647"/>
    </location>
</feature>
<comment type="caution">
    <text evidence="16">The sequence shown here is derived from an EMBL/GenBank/DDBJ whole genome shotgun (WGS) entry which is preliminary data.</text>
</comment>
<feature type="domain" description="EF-hand" evidence="15">
    <location>
        <begin position="4438"/>
        <end position="4473"/>
    </location>
</feature>
<organism evidence="16 17">
    <name type="scientific">Symbiodinium microadriaticum</name>
    <name type="common">Dinoflagellate</name>
    <name type="synonym">Zooxanthella microadriatica</name>
    <dbReference type="NCBI Taxonomy" id="2951"/>
    <lineage>
        <taxon>Eukaryota</taxon>
        <taxon>Sar</taxon>
        <taxon>Alveolata</taxon>
        <taxon>Dinophyceae</taxon>
        <taxon>Suessiales</taxon>
        <taxon>Symbiodiniaceae</taxon>
        <taxon>Symbiodinium</taxon>
    </lineage>
</organism>
<dbReference type="Pfam" id="PF18784">
    <property type="entry name" value="CRM1_repeat_2"/>
    <property type="match status" value="1"/>
</dbReference>
<accession>A0A1Q9EVP4</accession>
<dbReference type="PANTHER" id="PTHR11223">
    <property type="entry name" value="EXPORTIN 1/5"/>
    <property type="match status" value="1"/>
</dbReference>
<dbReference type="Proteomes" id="UP000186817">
    <property type="component" value="Unassembled WGS sequence"/>
</dbReference>
<evidence type="ECO:0000256" key="10">
    <source>
        <dbReference type="ARBA" id="ARBA00023136"/>
    </source>
</evidence>
<sequence length="4606" mass="505225">MAYQHEGTGQESGRILGFSVVTLMYAGDQSQRKLAHEVLTQVRTHPDSWFAVDTILATSHSPDTKFFALNVLENVISTRWMVLTEPQKAGIKNYVVQLVIKISADEHFATSQKHVLTKLNETLVNIVKQEWPHAWENFIPDICGSCKTNQLLCENNLRILNMMSEEIFTFGKSQMVSKKVAKLKESLNSQFAAIYELCSYILKSHVQSPGSVKPSLITTTLSTLANFLEWIALAFIFETDLIQILLLHFWDPLEYRLDCARCLNEIACLHEGVQQYQPQIIQCFQGVVEKIQQLPENINEACANLPGPQRVFWEVFHNQVALLLTGFLKHHMAAMEAQSRYMIPALNYLVRISMGPNEETFKICVEFWQTFSARVYLENQAPQLGQMQAPLLMDGHRDSQREKLKLYAPVLAEVRQVLISKMAKPPEVTIKENEEGHIVFTLEPPKRDPPAGVLGRIAEDKYFETATLLVIVVNAWWMFVDVEWNHVTLMVNGKLPLEPVSTVVENCYFSLEIFIRFFGAKTWCSCCSLAADRSDLKSSVHARKMTVTGKDLWFLFDLTLVILMVLETWVLPLVALATGGPDISGLSSLRLLRLLRLTHGPGLVRFMRFFPELLTLVRGMARAMQSVAWVLLFLLIAIVFTSQLGTPNYQRPPELVDAEAPELFSDMFASMMSLFTHGILGDNLHFFLITLREESVALMWLAIVFLVLCGISLLNMLIGILCQVIADSSEEEEKEREQADLDTLLRPQTGMEMEGSQKRQKWPKLKELVGQHGLPEAFEHKLCPGGNGKLQVDARKPVAERLSELQEHQFISSFNSSSDRLARKMVKIGRSSLDCDEVLLQMMMTRIPMQLNCMHQAEADRNKVYLDFDQFRSQVLDLRKDAEIGHFDLRRLEIKVAEKDRLLKTRLAKLQADLRHVLDVPADAPIPAPSAGSEAAGKLVLEDVEAEDQELLAPPLPQRPSTPAMPAGTQPVLPGQLEVVDFDEVPEANPEPPPAAGSATSGKDWIREVPTALLIDTLQSRVRVEEEDTDELALYKMMREALIYLTHLDSSHMERIVLQRVAQECLERKDMEKWIPTNLNRLCYAIGSISGAMQEVDERRFVVSVIKDLLSLCDMKKGKENKAAVASNVMYVVGQYPRFLRAHWKFLKTVVFKLFEFMHETFPGVQQMAVDTFLRICQKCKKKFITQQNNEPAPFIETMPSHIAQDISELEPLQICTFFEAVGHMISAASSDQKVRLIALLMGLFNDKWAAILRGLSATGSLEAFVQNQQVLRQISLILRVNERMVVAIGTACHAQLAGIYGDMLKIYKVCSDFISHSTAQQGAQVMNLANVKLLRNVKRDTLRLVRSFVDAATPQGAAEVRLTPAQIAQRFVPPLLEPVLADYRSNMPQARDAEVLDLLTVLATRIHDSISQEVGRIFEMVLECTCDMIKGDFQSYPDHRVKFYDLLKAINANCFQALFYLPEAQLILFVDSLIWAMKHEQPQVADSGLQVLSQFLERLLNGPSSIYVPFFKQYYFLILQAVIGVLTDTSHKSGFKLQQHILLQLIVAAENQMLSDAAPKQRVMEFLFELIGKSFPTLNKSQAEIFVLHCFNKSRQPVEFQQHIRDFLIQLKEWGSHESALYEVERQSAQDEQQQRERQLRMQDLELISMKVAMDHLRRQWKKVLQIRHLPPEHAQYFLTYLAQGISRVGKDYLKSSAAQLLSMRELQLFSNLLPEFGSLPWALKPILVLAIERTAQATRQRALVVALVVTALPWLGLGFLGPSVDPRMLLLSTGLASLGSAVADGLTDGLLAAESTEASAAALQSLCQTGHSIGAFAVGLAAWAFKLPSSLSLMLTAAAWASILWTLRPRTELQSDLGSPREPFSWRDFARPNVVRVAALGFFVCLAPAADTFLFRQFVLGLRSSQQPLVSIAGTVGWFVGTFAYREIARGRTATGGLRLSLLLWTLPLLAKVLLLAVDETMAFPAAMLENAASEFGKALTFMPTTILQQLHATKGCEGTAFTLMQSGGTLGMVLGRNLEWWLLLWCGIDAAKGAAGFSRFSHILALAALWRVVTAAALLRMLIPPLDSNHPREKQNDAARAVDANYGRSADVSLNSHKPANLQLFVHAASSFWFPGWFHSTIPAATTWTISEALGKRHLLVLHTFSGNPADWEEWAWNFTTYISMSETGDIVAEQAAEDLEAFDGQWELQIRFAALRPRTAQLQEPLEEQPCGAWFLDLAVEGVEGLHGFPHIAGCKWNESVPQISLQLSGEFPTCRGDGCSFHLALNVEVTEAFQDASEVAQIAAVCRGTENCSMYEGVEVLSLPVFSTRGTRSSLSPGSLILEDLPRHQRALLLEDDSELHVNLSLSLQLPPEGLDLQPIVNVSSILIRMLLFPLSSWEVATCEASIGICETEHFGPYRSWVSLDMSAAWDVGEGAAGTWHPGSDWRSWQLALPAPRTAFFPSQVVAELMVSGEDENASLVEFSGILPFAAFWRRQSPGAPAIPVLQLLVIGRSGHGPFPFPSKRNEILVRLELPTTLTAGTRGGAGLSLHLPEDYECLSAETILQLQVFDAPQDAQLLESLEVSRDVEDFLGSVTHDTGRRWWQRGTRPSECFLNLEEFEAFYAGQQIYVKVAFHTPGSVRPAEPWHLELRSRGEDWEASTPDALSFPSSGSDGSVWQGGMSVLGDLHSVTLQPSTLSFSAVPWFALALLVLLLFGHRKQAAFWLTVTLQPHRHFAAAVIIDGPKSVDFQTCAARVNEALCGSMHPASLSQPPASVEARAEGVRPLSLAVFNPDHGEPSWELSVEDLQVNISLSDRRPFLLSGATAKVEVDFLSPRSGRTDLRIIAPSGYIWGPPVTAGVLPRDCWAALAMPSGWPGCEVANVVTWDGIDLVANETYILQLEVRVPAEMPRLGSNAFFVQLGAFLPSSSSEAPWAGAVLSKDAMGEPFLILAISEAGLTFSASCAIRAPLATDMPRGAIAVPDGTDCQYRTTEMTLLAPWNIEQCRTGGRRGGGGWSSPSSCKDSGGVVRSLDAPLLLLSASMPWPGAFYAVEVLGRNPPSPGPAGTWTFQVFDSATQLQALFLAASAVGCPVRRALSAGLLAAPEPYSEQATAWEITGRPGQRDHVVLSLSVTERPAVESGFLPLRLVAPKGWSFVSPTTGSFDVDGDCSAYPAYPDPSSKTLWPGPFGACRGHGREAVIEVPAGLEPLNVYSLRVAVINPRYEELSLEAEEASVWFLELGDEASPPLLGPRLRLLRDIRVEPTSTAAQGRKAPLLLSLVPSTSVPSHGRLRITAPQGIAFEPGSCLLVESAGACEQCSAVVEALDDLAAAATKAGGWCASTSECSDEAGDCPEAYFSFAVALSTAQQSESISVAASCSFRLLPEDVHCETEDAETGQSLVLQLSRMQFVFGRRYEVSVDIRHPSVDVAENLSDPWEAWQLQTETLVDDLWQPVDVGEAPSYALSPALGLSVELQLEPPKRLRNGSLCQPPVAGGSTGVVHVLLDLALPLLQGDELYIWLPRDQLISSCQLSDSSPPSDPSASQASLCGDPAELEIDWEGRESTGGTVPPVEVDPNATSTASTTSTLTRTSTTSTTTSTMTSTTYSGSSAGCDSSDGGLCLKCRCDTHCELLLTGTRGLGQIQIRLEIVQGQSIVHHARSYWRSAHQSSGSTLASEVAPTWAVRPLLNAAVRLTAGQAPPELASGSMKAWPSQSAGSDSVLTLELNPRLSASHLRLVAVSPPDFDFFGTESSPGLVLEAFGPRLLLLLALQPWSRREIWLGPVRLGRGGGPTTFHLATMFGEGAYDIMEEVLGLRGFRLPGSIVCHEATLWRQLLPSENPLIASLPARLGEAAWLSLTFSSGQPAKAMARLTLSSPRTWELQATGASLAEVAAGEVLHTVPLANATSFTTSSLSMTLVEELLARPRTYSLTVWALSFSYEEPPGGFWLLDVFDATPLPVATSDLGFSLPLRGAWPLPALSLQLSMGSPPPGGRTFARLLLKPWLLSAWLLVLPPPGWLLSDASPGPEGRSMASLGFQDLSAGWEVELQVAASLETTTDTAWFVLATDGEVGEDLAAQSWGYVDGANVAPMWGSVKHANLAGLNLTGLVFTMRLDQESQVGIIRVTPPEGYGQPTCEDAADVRGAPRWPMSLRRFGPYCQQAANESHTEVLLTQPLPVGSWAFALAITLPDAAEDPRFRVEVFTADRGLVDAATSLAAPDLLSAGLWPLTAPSLILRSRNAASTRLVLETSFRFDQMMPVATGSIEALRLLPPSGVQYDEEFSLTVEGLPLARGSPTVTSSQAFVTLLAASTVTPGDVSIRCGVKLTGEPAENVWMLDICRQLTCSSAEALRFPLLGPSENEEPIPDVEVGCCQQRVLARLAAAFTLTLLGLSEQGLDAALLMMSAMPFKLARDVKTFDVDLRMPSELFDKMDKDTSGTITKEEAHKFFSSFAKVNAKAMFDEVDDDGNGSITKAEWVGFWNQVRAAGYSNDQPILEELELMTDGGDWVNWKDGKDVAAMSRDKSDFAKSTVKVPEAVPEASQEAAPEAASADAQEEPKAEEPKAEEPKAEEPKAEEPKAEEPKAEEPKAEEPKAEEPKAEEPKAEEAQAEAAAPLPMAF</sequence>
<evidence type="ECO:0000256" key="8">
    <source>
        <dbReference type="ARBA" id="ARBA00022927"/>
    </source>
</evidence>
<dbReference type="GO" id="GO:0000055">
    <property type="term" value="P:ribosomal large subunit export from nucleus"/>
    <property type="evidence" value="ECO:0007669"/>
    <property type="project" value="TreeGrafter"/>
</dbReference>
<dbReference type="Pfam" id="PF13202">
    <property type="entry name" value="EF-hand_5"/>
    <property type="match status" value="1"/>
</dbReference>
<name>A0A1Q9EVP4_SYMMI</name>
<dbReference type="InterPro" id="IPR016024">
    <property type="entry name" value="ARM-type_fold"/>
</dbReference>
<feature type="transmembrane region" description="Helical" evidence="13">
    <location>
        <begin position="1909"/>
        <end position="1927"/>
    </location>
</feature>
<evidence type="ECO:0000256" key="5">
    <source>
        <dbReference type="ARBA" id="ARBA00022448"/>
    </source>
</evidence>
<dbReference type="SUPFAM" id="SSF48371">
    <property type="entry name" value="ARM repeat"/>
    <property type="match status" value="2"/>
</dbReference>
<dbReference type="InterPro" id="IPR040485">
    <property type="entry name" value="XPO1_repeat_3"/>
</dbReference>
<comment type="subcellular location">
    <subcellularLocation>
        <location evidence="2">Membrane</location>
        <topology evidence="2">Multi-pass membrane protein</topology>
    </subcellularLocation>
    <subcellularLocation>
        <location evidence="1">Nucleus</location>
    </subcellularLocation>
</comment>
<dbReference type="GO" id="GO:0005049">
    <property type="term" value="F:nuclear export signal receptor activity"/>
    <property type="evidence" value="ECO:0007669"/>
    <property type="project" value="InterPro"/>
</dbReference>
<dbReference type="Pfam" id="PF08389">
    <property type="entry name" value="Xpo1"/>
    <property type="match status" value="1"/>
</dbReference>
<dbReference type="Gene3D" id="1.10.287.70">
    <property type="match status" value="1"/>
</dbReference>
<feature type="compositionally biased region" description="Low complexity" evidence="12">
    <location>
        <begin position="4596"/>
        <end position="4606"/>
    </location>
</feature>
<dbReference type="GO" id="GO:0016020">
    <property type="term" value="C:membrane"/>
    <property type="evidence" value="ECO:0007669"/>
    <property type="project" value="UniProtKB-SubCell"/>
</dbReference>
<dbReference type="InterPro" id="IPR027359">
    <property type="entry name" value="Volt_channel_dom_sf"/>
</dbReference>
<feature type="transmembrane region" description="Helical" evidence="13">
    <location>
        <begin position="1876"/>
        <end position="1897"/>
    </location>
</feature>
<evidence type="ECO:0000256" key="3">
    <source>
        <dbReference type="ARBA" id="ARBA00007015"/>
    </source>
</evidence>
<keyword evidence="11" id="KW-0539">Nucleus</keyword>
<dbReference type="Pfam" id="PF03092">
    <property type="entry name" value="BT1"/>
    <property type="match status" value="1"/>
</dbReference>
<keyword evidence="10 13" id="KW-0472">Membrane</keyword>